<dbReference type="AlphaFoldDB" id="A0A1C2EEK8"/>
<accession>A0A1C2EEK8</accession>
<evidence type="ECO:0000313" key="2">
    <source>
        <dbReference type="Proteomes" id="UP000094412"/>
    </source>
</evidence>
<dbReference type="Proteomes" id="UP000094412">
    <property type="component" value="Unassembled WGS sequence"/>
</dbReference>
<sequence>MNHAATLFGHTPGSRLHDGESLYGRLFNAFPEGSLAAVAVGMAKAAINEYAHIVKTRNAGPSGRLRVGMGDYQRTPGLAIVITDTAHAATSGAPKFTWKGRRLGCRHHALHQRGRPVLDGMHHTVEKMVAEVVEPLADTAPRSSTSGRPFLVGSVAAARAVLKVNRQQRSQSHRSAAAILGVTKWRCP</sequence>
<reference evidence="1 2" key="1">
    <citation type="submission" date="2016-08" db="EMBL/GenBank/DDBJ databases">
        <title>Whole genome sequence of Mesorhizobium sp. strain UASWS1009 isolated from industrial sewage.</title>
        <authorList>
            <person name="Crovadore J."/>
            <person name="Calmin G."/>
            <person name="Chablais R."/>
            <person name="Cochard B."/>
            <person name="Lefort F."/>
        </authorList>
    </citation>
    <scope>NUCLEOTIDE SEQUENCE [LARGE SCALE GENOMIC DNA]</scope>
    <source>
        <strain evidence="1 2">UASWS1009</strain>
    </source>
</reference>
<dbReference type="EMBL" id="MDEO01000017">
    <property type="protein sequence ID" value="OCX25301.1"/>
    <property type="molecule type" value="Genomic_DNA"/>
</dbReference>
<dbReference type="Gene3D" id="1.20.140.10">
    <property type="entry name" value="Butyryl-CoA Dehydrogenase, subunit A, domain 3"/>
    <property type="match status" value="1"/>
</dbReference>
<organism evidence="1 2">
    <name type="scientific">Mesorhizobium hungaricum</name>
    <dbReference type="NCBI Taxonomy" id="1566387"/>
    <lineage>
        <taxon>Bacteria</taxon>
        <taxon>Pseudomonadati</taxon>
        <taxon>Pseudomonadota</taxon>
        <taxon>Alphaproteobacteria</taxon>
        <taxon>Hyphomicrobiales</taxon>
        <taxon>Phyllobacteriaceae</taxon>
        <taxon>Mesorhizobium</taxon>
    </lineage>
</organism>
<comment type="caution">
    <text evidence="1">The sequence shown here is derived from an EMBL/GenBank/DDBJ whole genome shotgun (WGS) entry which is preliminary data.</text>
</comment>
<protein>
    <submittedName>
        <fullName evidence="1">Uncharacterized protein</fullName>
    </submittedName>
</protein>
<keyword evidence="2" id="KW-1185">Reference proteome</keyword>
<name>A0A1C2EEK8_9HYPH</name>
<evidence type="ECO:0000313" key="1">
    <source>
        <dbReference type="EMBL" id="OCX25301.1"/>
    </source>
</evidence>
<proteinExistence type="predicted"/>
<gene>
    <name evidence="1" type="ORF">QV13_00480</name>
</gene>